<dbReference type="InterPro" id="IPR044623">
    <property type="entry name" value="HRD3"/>
</dbReference>
<dbReference type="SMART" id="SM00671">
    <property type="entry name" value="SEL1"/>
    <property type="match status" value="5"/>
</dbReference>
<keyword evidence="1" id="KW-1133">Transmembrane helix</keyword>
<keyword evidence="1" id="KW-0812">Transmembrane</keyword>
<dbReference type="Gene3D" id="1.25.40.10">
    <property type="entry name" value="Tetratricopeptide repeat domain"/>
    <property type="match status" value="2"/>
</dbReference>
<dbReference type="PANTHER" id="PTHR45084">
    <property type="entry name" value="ERAD-ASSOCIATED E3 UBIQUITIN-PROTEIN LIGASE COMPONENT HRD3A-RELATED"/>
    <property type="match status" value="1"/>
</dbReference>
<dbReference type="OMA" id="IYLMSIL"/>
<dbReference type="Proteomes" id="UP000887565">
    <property type="component" value="Unplaced"/>
</dbReference>
<dbReference type="GO" id="GO:0036503">
    <property type="term" value="P:ERAD pathway"/>
    <property type="evidence" value="ECO:0007669"/>
    <property type="project" value="InterPro"/>
</dbReference>
<dbReference type="InterPro" id="IPR006597">
    <property type="entry name" value="Sel1-like"/>
</dbReference>
<proteinExistence type="predicted"/>
<dbReference type="InterPro" id="IPR011990">
    <property type="entry name" value="TPR-like_helical_dom_sf"/>
</dbReference>
<sequence length="276" mass="31811">MTFLRTIVDGHGVKRNYKMASQYFQLASKSGHVLAFYNLAQMHATGTGVVRSCPTAVELYKNVAERGRWSEMLMDAHSSYTSGQKDEAAIKYYFLAELGYEVAQSNLGYMLDRGEIHLFDKKEFYQRALIQWLRSANQGYSWARVKVGDYYYYGFGTDVDFETAISQYKTAYESQHNAQAMFNLGYMYEQGLGIKKDIHLAKRFYDMAAETSTDAYVPVTLALMKLSFMFGLQYLQEITSVHAFHLDQIFGSYWDIYLMTVLLGLTVALIFLRLRR</sequence>
<dbReference type="SUPFAM" id="SSF81901">
    <property type="entry name" value="HCP-like"/>
    <property type="match status" value="2"/>
</dbReference>
<dbReference type="PANTHER" id="PTHR45084:SF1">
    <property type="entry name" value="ERAD-ASSOCIATED E3 UBIQUITIN-PROTEIN LIGASE COMPONENT HRD3A-RELATED"/>
    <property type="match status" value="1"/>
</dbReference>
<feature type="transmembrane region" description="Helical" evidence="1">
    <location>
        <begin position="256"/>
        <end position="274"/>
    </location>
</feature>
<dbReference type="WBParaSite" id="nRc.2.0.1.t05599-RA">
    <property type="protein sequence ID" value="nRc.2.0.1.t05599-RA"/>
    <property type="gene ID" value="nRc.2.0.1.g05599"/>
</dbReference>
<dbReference type="AlphaFoldDB" id="A0A915HUM4"/>
<keyword evidence="2" id="KW-1185">Reference proteome</keyword>
<accession>A0A915HUM4</accession>
<evidence type="ECO:0000313" key="3">
    <source>
        <dbReference type="WBParaSite" id="nRc.2.0.1.t05599-RA"/>
    </source>
</evidence>
<evidence type="ECO:0000313" key="2">
    <source>
        <dbReference type="Proteomes" id="UP000887565"/>
    </source>
</evidence>
<keyword evidence="1" id="KW-0472">Membrane</keyword>
<evidence type="ECO:0000256" key="1">
    <source>
        <dbReference type="SAM" id="Phobius"/>
    </source>
</evidence>
<reference evidence="3" key="1">
    <citation type="submission" date="2022-11" db="UniProtKB">
        <authorList>
            <consortium name="WormBaseParasite"/>
        </authorList>
    </citation>
    <scope>IDENTIFICATION</scope>
</reference>
<dbReference type="Pfam" id="PF08238">
    <property type="entry name" value="Sel1"/>
    <property type="match status" value="5"/>
</dbReference>
<name>A0A915HUM4_ROMCU</name>
<protein>
    <submittedName>
        <fullName evidence="3">Uncharacterized protein</fullName>
    </submittedName>
</protein>
<organism evidence="2 3">
    <name type="scientific">Romanomermis culicivorax</name>
    <name type="common">Nematode worm</name>
    <dbReference type="NCBI Taxonomy" id="13658"/>
    <lineage>
        <taxon>Eukaryota</taxon>
        <taxon>Metazoa</taxon>
        <taxon>Ecdysozoa</taxon>
        <taxon>Nematoda</taxon>
        <taxon>Enoplea</taxon>
        <taxon>Dorylaimia</taxon>
        <taxon>Mermithida</taxon>
        <taxon>Mermithoidea</taxon>
        <taxon>Mermithidae</taxon>
        <taxon>Romanomermis</taxon>
    </lineage>
</organism>